<proteinExistence type="predicted"/>
<protein>
    <submittedName>
        <fullName evidence="2">Phage tail spike protein</fullName>
    </submittedName>
</protein>
<sequence>MITFKDISGNQYQAQATVTTTSGVNGEKSLTGVIYFGEDVKKGLDKGWSLFFDNEEYVVVTYKKNDQNNTVSFSAVQIFFYTMKKTGFYEEWNGSHTLQAYLDAIFNGTHYSYNNSVTANAFEKQNWGMANRLSLFNDIIDQVGCEFYVKGNVVYIMNKIGSDLSTIVRKKFNLKNAEIQTDNSAFSTYGRGFGAYKDANDTSKGRLSVEYKSPLYDLYGQLDAEPIVDERYTIADNLLDAVKKKVDESYAISLTISLVDLQNAGYDYAMANAGDMVTVIDETLNFDQEVRIIKVTSDYDINGNRVSCDVECGSLSFAEQQKTGQATIDNIVNGSVTVPNEWLSNQVQIATNALLDARTELQFTDQGIIAVEKGDRNKLVIFNSAGLGVSTDGGKTFENAITGNGINATVITTGSLKAINIIGSSITGSRFMTTNPEGFTIDINNGALDFNGPQGVLASINNSFSKDNQISGVDFNSMPGYGLSLNQSAGPGKPSHPLITIPKESTYDDPFFEFSGPFKGNLKSKDDVLWITGNQRVVLSGNNGEGNQLNVYGDRVDVLGNFTVYNGSKNAAHVTRDGLRATPAYETAESYLGDIGESNTGEQSSVTITIDELFSDIINTKYDYQVFVTPYSNATIWVEQRNSDSFVVRSNKPNAQFGWELKAKRRGYEKERLVKLEMTYDELRKMSESEGE</sequence>
<dbReference type="AlphaFoldDB" id="A0AAF0GLJ2"/>
<dbReference type="Gene3D" id="3.55.50.40">
    <property type="match status" value="1"/>
</dbReference>
<organism evidence="2 3">
    <name type="scientific">Latilactobacillus sakei</name>
    <name type="common">Lactobacillus sakei</name>
    <dbReference type="NCBI Taxonomy" id="1599"/>
    <lineage>
        <taxon>Bacteria</taxon>
        <taxon>Bacillati</taxon>
        <taxon>Bacillota</taxon>
        <taxon>Bacilli</taxon>
        <taxon>Lactobacillales</taxon>
        <taxon>Lactobacillaceae</taxon>
        <taxon>Latilactobacillus</taxon>
    </lineage>
</organism>
<dbReference type="InterPro" id="IPR010572">
    <property type="entry name" value="Tail_dom"/>
</dbReference>
<gene>
    <name evidence="2" type="ORF">QBD03_07265</name>
</gene>
<dbReference type="Pfam" id="PF06605">
    <property type="entry name" value="Prophage_tail"/>
    <property type="match status" value="1"/>
</dbReference>
<evidence type="ECO:0000313" key="2">
    <source>
        <dbReference type="EMBL" id="WGI18550.1"/>
    </source>
</evidence>
<dbReference type="InterPro" id="IPR007119">
    <property type="entry name" value="Phage_tail_spike_N"/>
</dbReference>
<evidence type="ECO:0000259" key="1">
    <source>
        <dbReference type="Pfam" id="PF06605"/>
    </source>
</evidence>
<feature type="domain" description="Tail spike" evidence="1">
    <location>
        <begin position="86"/>
        <end position="300"/>
    </location>
</feature>
<dbReference type="NCBIfam" id="TIGR01665">
    <property type="entry name" value="put_anti_recept"/>
    <property type="match status" value="1"/>
</dbReference>
<dbReference type="RefSeq" id="WP_280102616.1">
    <property type="nucleotide sequence ID" value="NZ_CP122959.1"/>
</dbReference>
<accession>A0AAF0GLJ2</accession>
<reference evidence="2" key="1">
    <citation type="submission" date="2023-04" db="EMBL/GenBank/DDBJ databases">
        <title>Novel strain of Lactilactobacillus sakei and use thereof.</title>
        <authorList>
            <person name="Kim S.Y."/>
        </authorList>
    </citation>
    <scope>NUCLEOTIDE SEQUENCE</scope>
    <source>
        <strain evidence="2">HUP1</strain>
    </source>
</reference>
<dbReference type="EMBL" id="CP122959">
    <property type="protein sequence ID" value="WGI18550.1"/>
    <property type="molecule type" value="Genomic_DNA"/>
</dbReference>
<dbReference type="Proteomes" id="UP001179858">
    <property type="component" value="Chromosome"/>
</dbReference>
<evidence type="ECO:0000313" key="3">
    <source>
        <dbReference type="Proteomes" id="UP001179858"/>
    </source>
</evidence>
<name>A0AAF0GLJ2_LATSK</name>